<evidence type="ECO:0000313" key="4">
    <source>
        <dbReference type="Proteomes" id="UP000051448"/>
    </source>
</evidence>
<dbReference type="GeneID" id="98311641"/>
<sequence>MKKEIKKGLGIIGAIIALGLILAGCSSSTSSDNSVKKIQDKGTLVVGTSADYAPFEFPIVKNGKKQIVGYDMMLAQKIADNLGVKLKIENTEFPSLISELKSNKVDLVLAGMVSTNERKKVVAFSKSYYTVKNVLLVQKKDANSFNTVASVKGKQIGAQQTTTQETIAKNQLKGSNVVTEGVLTGLTTELLQGKLDGVVVENEIADNYLKQFPGKYAIAKVTLNTPKEQRSVNVAARKNDKELVKRVNKVITKLQKNGEMTKMFKQAQELQSKYGK</sequence>
<protein>
    <submittedName>
        <fullName evidence="3">ABC transporter substrate-binding protein</fullName>
    </submittedName>
</protein>
<dbReference type="PANTHER" id="PTHR35936:SF17">
    <property type="entry name" value="ARGININE-BINDING EXTRACELLULAR PROTEIN ARTP"/>
    <property type="match status" value="1"/>
</dbReference>
<comment type="caution">
    <text evidence="3">The sequence shown here is derived from an EMBL/GenBank/DDBJ whole genome shotgun (WGS) entry which is preliminary data.</text>
</comment>
<dbReference type="Proteomes" id="UP000051448">
    <property type="component" value="Unassembled WGS sequence"/>
</dbReference>
<name>A0A0R1MH40_9LACO</name>
<reference evidence="3 4" key="1">
    <citation type="journal article" date="2015" name="Genome Announc.">
        <title>Expanding the biotechnology potential of lactobacilli through comparative genomics of 213 strains and associated genera.</title>
        <authorList>
            <person name="Sun Z."/>
            <person name="Harris H.M."/>
            <person name="McCann A."/>
            <person name="Guo C."/>
            <person name="Argimon S."/>
            <person name="Zhang W."/>
            <person name="Yang X."/>
            <person name="Jeffery I.B."/>
            <person name="Cooney J.C."/>
            <person name="Kagawa T.F."/>
            <person name="Liu W."/>
            <person name="Song Y."/>
            <person name="Salvetti E."/>
            <person name="Wrobel A."/>
            <person name="Rasinkangas P."/>
            <person name="Parkhill J."/>
            <person name="Rea M.C."/>
            <person name="O'Sullivan O."/>
            <person name="Ritari J."/>
            <person name="Douillard F.P."/>
            <person name="Paul Ross R."/>
            <person name="Yang R."/>
            <person name="Briner A.E."/>
            <person name="Felis G.E."/>
            <person name="de Vos W.M."/>
            <person name="Barrangou R."/>
            <person name="Klaenhammer T.R."/>
            <person name="Caufield P.W."/>
            <person name="Cui Y."/>
            <person name="Zhang H."/>
            <person name="O'Toole P.W."/>
        </authorList>
    </citation>
    <scope>NUCLEOTIDE SEQUENCE [LARGE SCALE GENOMIC DNA]</scope>
    <source>
        <strain evidence="3 4">DSM 19519</strain>
    </source>
</reference>
<dbReference type="RefSeq" id="WP_057869193.1">
    <property type="nucleotide sequence ID" value="NZ_AZDX01000007.1"/>
</dbReference>
<dbReference type="SMART" id="SM00062">
    <property type="entry name" value="PBPb"/>
    <property type="match status" value="1"/>
</dbReference>
<proteinExistence type="predicted"/>
<dbReference type="EMBL" id="AZDX01000007">
    <property type="protein sequence ID" value="KRL07238.1"/>
    <property type="molecule type" value="Genomic_DNA"/>
</dbReference>
<gene>
    <name evidence="3" type="ORF">FC92_GL002014</name>
</gene>
<dbReference type="STRING" id="1423759.FC92_GL002014"/>
<dbReference type="PROSITE" id="PS51257">
    <property type="entry name" value="PROKAR_LIPOPROTEIN"/>
    <property type="match status" value="1"/>
</dbReference>
<accession>A0A0R1MH40</accession>
<dbReference type="PATRIC" id="fig|1423759.3.peg.2106"/>
<organism evidence="3 4">
    <name type="scientific">Liquorilactobacillus hordei DSM 19519</name>
    <dbReference type="NCBI Taxonomy" id="1423759"/>
    <lineage>
        <taxon>Bacteria</taxon>
        <taxon>Bacillati</taxon>
        <taxon>Bacillota</taxon>
        <taxon>Bacilli</taxon>
        <taxon>Lactobacillales</taxon>
        <taxon>Lactobacillaceae</taxon>
        <taxon>Liquorilactobacillus</taxon>
    </lineage>
</organism>
<feature type="domain" description="Solute-binding protein family 3/N-terminal" evidence="2">
    <location>
        <begin position="43"/>
        <end position="267"/>
    </location>
</feature>
<evidence type="ECO:0000259" key="2">
    <source>
        <dbReference type="SMART" id="SM00062"/>
    </source>
</evidence>
<dbReference type="Gene3D" id="3.40.190.10">
    <property type="entry name" value="Periplasmic binding protein-like II"/>
    <property type="match status" value="2"/>
</dbReference>
<keyword evidence="4" id="KW-1185">Reference proteome</keyword>
<dbReference type="SUPFAM" id="SSF53850">
    <property type="entry name" value="Periplasmic binding protein-like II"/>
    <property type="match status" value="1"/>
</dbReference>
<dbReference type="AlphaFoldDB" id="A0A0R1MH40"/>
<evidence type="ECO:0000313" key="3">
    <source>
        <dbReference type="EMBL" id="KRL07238.1"/>
    </source>
</evidence>
<dbReference type="Pfam" id="PF00497">
    <property type="entry name" value="SBP_bac_3"/>
    <property type="match status" value="1"/>
</dbReference>
<dbReference type="InterPro" id="IPR001638">
    <property type="entry name" value="Solute-binding_3/MltF_N"/>
</dbReference>
<dbReference type="OrthoDB" id="9774451at2"/>
<keyword evidence="1" id="KW-0732">Signal</keyword>
<evidence type="ECO:0000256" key="1">
    <source>
        <dbReference type="ARBA" id="ARBA00022729"/>
    </source>
</evidence>
<dbReference type="PANTHER" id="PTHR35936">
    <property type="entry name" value="MEMBRANE-BOUND LYTIC MUREIN TRANSGLYCOSYLASE F"/>
    <property type="match status" value="1"/>
</dbReference>